<dbReference type="SUPFAM" id="SSF48726">
    <property type="entry name" value="Immunoglobulin"/>
    <property type="match status" value="2"/>
</dbReference>
<dbReference type="InterPro" id="IPR013783">
    <property type="entry name" value="Ig-like_fold"/>
</dbReference>
<name>A0ABD3WSN6_SINWO</name>
<keyword evidence="6 8" id="KW-0472">Membrane</keyword>
<dbReference type="PROSITE" id="PS50835">
    <property type="entry name" value="IG_LIKE"/>
    <property type="match status" value="1"/>
</dbReference>
<dbReference type="InterPro" id="IPR036179">
    <property type="entry name" value="Ig-like_dom_sf"/>
</dbReference>
<keyword evidence="3 8" id="KW-0812">Transmembrane</keyword>
<comment type="subcellular location">
    <subcellularLocation>
        <location evidence="1">Membrane</location>
        <topology evidence="1">Single-pass type I membrane protein</topology>
    </subcellularLocation>
</comment>
<dbReference type="GO" id="GO:0016020">
    <property type="term" value="C:membrane"/>
    <property type="evidence" value="ECO:0007669"/>
    <property type="project" value="UniProtKB-SubCell"/>
</dbReference>
<comment type="similarity">
    <text evidence="2">Belongs to the FAM187 family.</text>
</comment>
<accession>A0ABD3WSN6</accession>
<proteinExistence type="inferred from homology"/>
<evidence type="ECO:0000259" key="10">
    <source>
        <dbReference type="PROSITE" id="PS50835"/>
    </source>
</evidence>
<dbReference type="EMBL" id="JBJQND010000005">
    <property type="protein sequence ID" value="KAL3876481.1"/>
    <property type="molecule type" value="Genomic_DNA"/>
</dbReference>
<evidence type="ECO:0000256" key="9">
    <source>
        <dbReference type="SAM" id="SignalP"/>
    </source>
</evidence>
<evidence type="ECO:0000256" key="3">
    <source>
        <dbReference type="ARBA" id="ARBA00022692"/>
    </source>
</evidence>
<feature type="domain" description="Ig-like" evidence="10">
    <location>
        <begin position="96"/>
        <end position="174"/>
    </location>
</feature>
<evidence type="ECO:0000256" key="7">
    <source>
        <dbReference type="ARBA" id="ARBA00023180"/>
    </source>
</evidence>
<evidence type="ECO:0000256" key="4">
    <source>
        <dbReference type="ARBA" id="ARBA00022729"/>
    </source>
</evidence>
<dbReference type="InterPro" id="IPR007110">
    <property type="entry name" value="Ig-like_dom"/>
</dbReference>
<dbReference type="Proteomes" id="UP001634394">
    <property type="component" value="Unassembled WGS sequence"/>
</dbReference>
<evidence type="ECO:0000313" key="12">
    <source>
        <dbReference type="Proteomes" id="UP001634394"/>
    </source>
</evidence>
<sequence length="442" mass="50570">MSIKWFFVVFSFIIHCNAISNNLIGHVSKGVIGSNTSTIWRKTKRGLDFSSFGKSKWRMTKEEANTMFEEYYKCITERNNKLLDEKETIKAILALEGQRVRLECRSCSYPPDQDRGRQTISWQKLGLADGIVQFVTSGENRRIKEDNTLELQNVDVTDSGQYFCALSGDTIEIYLLDVLFREPLVTVPEANSSLLQPPQHLVDHNLQVFTHWSEWGSCDQCDKAGKRFRSGTCMVQKTDKDQPIKPVDLPIMMMYPDGVPCRSTVLPKVIANIHGIRSRKSERIAGKKLNISVLLLSFGDIWPYVPINSKPTFAPLVNRQVLYEEAGKHLVLKCPAADSSKVRWQKAELIINSATIRYQSHGRLWIDGLNRLHFRRLILRDSASYICWEWTRHASTMKVVVYKPFDPRIRTYITYGGFVATVLVVFIICFCGCLKRTGKTGR</sequence>
<dbReference type="InterPro" id="IPR039311">
    <property type="entry name" value="FAM187A/B"/>
</dbReference>
<dbReference type="InterPro" id="IPR003599">
    <property type="entry name" value="Ig_sub"/>
</dbReference>
<feature type="signal peptide" evidence="9">
    <location>
        <begin position="1"/>
        <end position="18"/>
    </location>
</feature>
<dbReference type="PANTHER" id="PTHR32178">
    <property type="entry name" value="FAM187"/>
    <property type="match status" value="1"/>
</dbReference>
<keyword evidence="12" id="KW-1185">Reference proteome</keyword>
<evidence type="ECO:0000256" key="6">
    <source>
        <dbReference type="ARBA" id="ARBA00023136"/>
    </source>
</evidence>
<keyword evidence="4 9" id="KW-0732">Signal</keyword>
<dbReference type="AlphaFoldDB" id="A0ABD3WSN6"/>
<evidence type="ECO:0000256" key="1">
    <source>
        <dbReference type="ARBA" id="ARBA00004479"/>
    </source>
</evidence>
<keyword evidence="5 8" id="KW-1133">Transmembrane helix</keyword>
<comment type="caution">
    <text evidence="11">The sequence shown here is derived from an EMBL/GenBank/DDBJ whole genome shotgun (WGS) entry which is preliminary data.</text>
</comment>
<evidence type="ECO:0000256" key="5">
    <source>
        <dbReference type="ARBA" id="ARBA00022989"/>
    </source>
</evidence>
<feature type="chain" id="PRO_5044818989" description="Ig-like domain-containing protein" evidence="9">
    <location>
        <begin position="19"/>
        <end position="442"/>
    </location>
</feature>
<reference evidence="11 12" key="1">
    <citation type="submission" date="2024-11" db="EMBL/GenBank/DDBJ databases">
        <title>Chromosome-level genome assembly of the freshwater bivalve Anodonta woodiana.</title>
        <authorList>
            <person name="Chen X."/>
        </authorList>
    </citation>
    <scope>NUCLEOTIDE SEQUENCE [LARGE SCALE GENOMIC DNA]</scope>
    <source>
        <strain evidence="11">MN2024</strain>
        <tissue evidence="11">Gills</tissue>
    </source>
</reference>
<gene>
    <name evidence="11" type="ORF">ACJMK2_034324</name>
</gene>
<protein>
    <recommendedName>
        <fullName evidence="10">Ig-like domain-containing protein</fullName>
    </recommendedName>
</protein>
<dbReference type="Gene3D" id="2.60.40.10">
    <property type="entry name" value="Immunoglobulins"/>
    <property type="match status" value="1"/>
</dbReference>
<dbReference type="SMART" id="SM00409">
    <property type="entry name" value="IG"/>
    <property type="match status" value="2"/>
</dbReference>
<dbReference type="PANTHER" id="PTHR32178:SF6">
    <property type="entry name" value="IG-LIKE DOMAIN-CONTAINING PROTEIN"/>
    <property type="match status" value="1"/>
</dbReference>
<evidence type="ECO:0000313" key="11">
    <source>
        <dbReference type="EMBL" id="KAL3876481.1"/>
    </source>
</evidence>
<evidence type="ECO:0000256" key="8">
    <source>
        <dbReference type="SAM" id="Phobius"/>
    </source>
</evidence>
<organism evidence="11 12">
    <name type="scientific">Sinanodonta woodiana</name>
    <name type="common">Chinese pond mussel</name>
    <name type="synonym">Anodonta woodiana</name>
    <dbReference type="NCBI Taxonomy" id="1069815"/>
    <lineage>
        <taxon>Eukaryota</taxon>
        <taxon>Metazoa</taxon>
        <taxon>Spiralia</taxon>
        <taxon>Lophotrochozoa</taxon>
        <taxon>Mollusca</taxon>
        <taxon>Bivalvia</taxon>
        <taxon>Autobranchia</taxon>
        <taxon>Heteroconchia</taxon>
        <taxon>Palaeoheterodonta</taxon>
        <taxon>Unionida</taxon>
        <taxon>Unionoidea</taxon>
        <taxon>Unionidae</taxon>
        <taxon>Unioninae</taxon>
        <taxon>Sinanodonta</taxon>
    </lineage>
</organism>
<keyword evidence="7" id="KW-0325">Glycoprotein</keyword>
<feature type="transmembrane region" description="Helical" evidence="8">
    <location>
        <begin position="412"/>
        <end position="434"/>
    </location>
</feature>
<evidence type="ECO:0000256" key="2">
    <source>
        <dbReference type="ARBA" id="ARBA00008727"/>
    </source>
</evidence>